<dbReference type="EMBL" id="CAJOBH010005262">
    <property type="protein sequence ID" value="CAF4018592.1"/>
    <property type="molecule type" value="Genomic_DNA"/>
</dbReference>
<organism evidence="1 3">
    <name type="scientific">Rotaria magnacalcarata</name>
    <dbReference type="NCBI Taxonomy" id="392030"/>
    <lineage>
        <taxon>Eukaryota</taxon>
        <taxon>Metazoa</taxon>
        <taxon>Spiralia</taxon>
        <taxon>Gnathifera</taxon>
        <taxon>Rotifera</taxon>
        <taxon>Eurotatoria</taxon>
        <taxon>Bdelloidea</taxon>
        <taxon>Philodinida</taxon>
        <taxon>Philodinidae</taxon>
        <taxon>Rotaria</taxon>
    </lineage>
</organism>
<accession>A0A8S2NUV0</accession>
<evidence type="ECO:0000313" key="3">
    <source>
        <dbReference type="Proteomes" id="UP000681967"/>
    </source>
</evidence>
<dbReference type="AlphaFoldDB" id="A0A8S2NUV0"/>
<name>A0A8S2NUV0_9BILA</name>
<evidence type="ECO:0000313" key="1">
    <source>
        <dbReference type="EMBL" id="CAF4018592.1"/>
    </source>
</evidence>
<dbReference type="EMBL" id="CAJOBI010032638">
    <property type="protein sequence ID" value="CAF4280830.1"/>
    <property type="molecule type" value="Genomic_DNA"/>
</dbReference>
<proteinExistence type="predicted"/>
<comment type="caution">
    <text evidence="1">The sequence shown here is derived from an EMBL/GenBank/DDBJ whole genome shotgun (WGS) entry which is preliminary data.</text>
</comment>
<sequence length="128" mass="14378">MAQTNTSLVKGPCVVINTVAKLPNAANAAIQIEGMQVHERYATKKSALEEKSIRIIAECSLNQDIRDIGSTELCLLTTVELQIMHVYEKSRAVVVSTDSRKFVIFNKSIDYLDPRPEYIRAIIIEWPT</sequence>
<gene>
    <name evidence="1" type="ORF">BYL167_LOCUS14645</name>
    <name evidence="2" type="ORF">SMN809_LOCUS25249</name>
</gene>
<dbReference type="Proteomes" id="UP000676336">
    <property type="component" value="Unassembled WGS sequence"/>
</dbReference>
<dbReference type="Proteomes" id="UP000681967">
    <property type="component" value="Unassembled WGS sequence"/>
</dbReference>
<reference evidence="1" key="1">
    <citation type="submission" date="2021-02" db="EMBL/GenBank/DDBJ databases">
        <authorList>
            <person name="Nowell W R."/>
        </authorList>
    </citation>
    <scope>NUCLEOTIDE SEQUENCE</scope>
</reference>
<evidence type="ECO:0000313" key="2">
    <source>
        <dbReference type="EMBL" id="CAF4280830.1"/>
    </source>
</evidence>
<protein>
    <submittedName>
        <fullName evidence="1">Uncharacterized protein</fullName>
    </submittedName>
</protein>
<dbReference type="Gene3D" id="2.170.190.11">
    <property type="entry name" value="Molybdopterin biosynthesis moea protein, domain 3"/>
    <property type="match status" value="1"/>
</dbReference>